<evidence type="ECO:0000259" key="14">
    <source>
        <dbReference type="PROSITE" id="PS51329"/>
    </source>
</evidence>
<evidence type="ECO:0000256" key="5">
    <source>
        <dbReference type="ARBA" id="ARBA00022475"/>
    </source>
</evidence>
<dbReference type="SUPFAM" id="SSF69340">
    <property type="entry name" value="C-terminal domain of adenylylcyclase associated protein"/>
    <property type="match status" value="1"/>
</dbReference>
<dbReference type="InterPro" id="IPR017901">
    <property type="entry name" value="C-CAP_CF_C-like"/>
</dbReference>
<evidence type="ECO:0000256" key="12">
    <source>
        <dbReference type="PIRNR" id="PIRNR037947"/>
    </source>
</evidence>
<keyword evidence="6" id="KW-0519">Myristate</keyword>
<dbReference type="EMBL" id="JAODUO010000094">
    <property type="protein sequence ID" value="KAK2189898.1"/>
    <property type="molecule type" value="Genomic_DNA"/>
</dbReference>
<keyword evidence="5" id="KW-1003">Cell membrane</keyword>
<dbReference type="InterPro" id="IPR016098">
    <property type="entry name" value="CAP/MinC_C"/>
</dbReference>
<keyword evidence="7 12" id="KW-0547">Nucleotide-binding</keyword>
<dbReference type="GO" id="GO:0006892">
    <property type="term" value="P:post-Golgi vesicle-mediated transport"/>
    <property type="evidence" value="ECO:0007669"/>
    <property type="project" value="TreeGrafter"/>
</dbReference>
<dbReference type="InterPro" id="IPR036850">
    <property type="entry name" value="NDK-like_dom_sf"/>
</dbReference>
<keyword evidence="4 12" id="KW-0343">GTPase activation</keyword>
<keyword evidence="9" id="KW-0472">Membrane</keyword>
<reference evidence="15" key="1">
    <citation type="journal article" date="2023" name="Mol. Biol. Evol.">
        <title>Third-Generation Sequencing Reveals the Adaptive Role of the Epigenome in Three Deep-Sea Polychaetes.</title>
        <authorList>
            <person name="Perez M."/>
            <person name="Aroh O."/>
            <person name="Sun Y."/>
            <person name="Lan Y."/>
            <person name="Juniper S.K."/>
            <person name="Young C.R."/>
            <person name="Angers B."/>
            <person name="Qian P.Y."/>
        </authorList>
    </citation>
    <scope>NUCLEOTIDE SEQUENCE</scope>
    <source>
        <strain evidence="15">R07B-5</strain>
    </source>
</reference>
<evidence type="ECO:0000313" key="15">
    <source>
        <dbReference type="EMBL" id="KAK2189898.1"/>
    </source>
</evidence>
<evidence type="ECO:0000256" key="9">
    <source>
        <dbReference type="ARBA" id="ARBA00023136"/>
    </source>
</evidence>
<evidence type="ECO:0000256" key="8">
    <source>
        <dbReference type="ARBA" id="ARBA00023134"/>
    </source>
</evidence>
<evidence type="ECO:0000256" key="10">
    <source>
        <dbReference type="ARBA" id="ARBA00023139"/>
    </source>
</evidence>
<dbReference type="GO" id="GO:0005929">
    <property type="term" value="C:cilium"/>
    <property type="evidence" value="ECO:0007669"/>
    <property type="project" value="TreeGrafter"/>
</dbReference>
<proteinExistence type="inferred from homology"/>
<dbReference type="Gene3D" id="2.160.20.70">
    <property type="match status" value="1"/>
</dbReference>
<dbReference type="Gene3D" id="3.30.70.141">
    <property type="entry name" value="Nucleoside diphosphate kinase-like domain"/>
    <property type="match status" value="1"/>
</dbReference>
<evidence type="ECO:0000256" key="6">
    <source>
        <dbReference type="ARBA" id="ARBA00022707"/>
    </source>
</evidence>
<keyword evidence="11" id="KW-0449">Lipoprotein</keyword>
<evidence type="ECO:0000313" key="16">
    <source>
        <dbReference type="Proteomes" id="UP001209878"/>
    </source>
</evidence>
<evidence type="ECO:0000256" key="13">
    <source>
        <dbReference type="PIRSR" id="PIRSR037947-1"/>
    </source>
</evidence>
<comment type="function">
    <text evidence="12">Acts as a GTPase-activating protein (GAP) for tubulin in concert with tubulin-specific chaperone C, but does not enhance tubulin heterodimerization.</text>
</comment>
<dbReference type="InterPro" id="IPR006599">
    <property type="entry name" value="CARP_motif"/>
</dbReference>
<dbReference type="PIRSF" id="PIRSF037947">
    <property type="entry name" value="Protein_XRP2"/>
    <property type="match status" value="1"/>
</dbReference>
<feature type="binding site" evidence="13">
    <location>
        <begin position="107"/>
        <end position="110"/>
    </location>
    <ligand>
        <name>GTP</name>
        <dbReference type="ChEBI" id="CHEBI:37565"/>
    </ligand>
</feature>
<keyword evidence="8 12" id="KW-0342">GTP-binding</keyword>
<dbReference type="InterPro" id="IPR039093">
    <property type="entry name" value="XRP2"/>
</dbReference>
<protein>
    <recommendedName>
        <fullName evidence="3 12">Protein XRP2</fullName>
    </recommendedName>
</protein>
<feature type="domain" description="C-CAP/cofactor C-like" evidence="14">
    <location>
        <begin position="20"/>
        <end position="171"/>
    </location>
</feature>
<sequence>MDHYGCLWFSLSGRHQHKVTRDKRDKVDPKDFTIKNLNGETVGRVPGTVNGQQFIIQNCQDCNIFVFDHSATISVDDCINCRIFLGPIKTSVFVRDCSDCKLMIACQQFRTRDCKKLDTFLCCTTQPIIEASTGMKFGCFQYHYPELEEQFQKAGLSVYNNNWSNIHDFTPVAGETNFSLLPAEAAIDNYIPLPETEQFASMQICIGDRSRSVVPFTVGPKRNPGLEPCLIVFFHNENILNRVKHFIEELRSRETGCVLVQTKEVMMNPSDAQRVFTSDNYEKAVLQGAVIGLEYSGPDCCQACQTVALTDPTGLVFVSATGKEASTHVDNFYSFADMQMSL</sequence>
<dbReference type="Pfam" id="PF07986">
    <property type="entry name" value="TBCC"/>
    <property type="match status" value="1"/>
</dbReference>
<keyword evidence="10" id="KW-0564">Palmitate</keyword>
<evidence type="ECO:0000256" key="11">
    <source>
        <dbReference type="ARBA" id="ARBA00023288"/>
    </source>
</evidence>
<evidence type="ECO:0000256" key="3">
    <source>
        <dbReference type="ARBA" id="ARBA00015771"/>
    </source>
</evidence>
<dbReference type="GO" id="GO:1990075">
    <property type="term" value="C:periciliary membrane compartment"/>
    <property type="evidence" value="ECO:0007669"/>
    <property type="project" value="TreeGrafter"/>
</dbReference>
<dbReference type="InterPro" id="IPR012945">
    <property type="entry name" value="Tubulin-bd_cofactor_C_dom"/>
</dbReference>
<dbReference type="GO" id="GO:0005525">
    <property type="term" value="F:GTP binding"/>
    <property type="evidence" value="ECO:0007669"/>
    <property type="project" value="UniProtKB-UniRule"/>
</dbReference>
<keyword evidence="16" id="KW-1185">Reference proteome</keyword>
<dbReference type="PANTHER" id="PTHR15440">
    <property type="entry name" value="XRP2 PROTEIN"/>
    <property type="match status" value="1"/>
</dbReference>
<evidence type="ECO:0000256" key="7">
    <source>
        <dbReference type="ARBA" id="ARBA00022741"/>
    </source>
</evidence>
<evidence type="ECO:0000256" key="2">
    <source>
        <dbReference type="ARBA" id="ARBA00008848"/>
    </source>
</evidence>
<evidence type="ECO:0000256" key="4">
    <source>
        <dbReference type="ARBA" id="ARBA00022468"/>
    </source>
</evidence>
<comment type="caution">
    <text evidence="15">The sequence shown here is derived from an EMBL/GenBank/DDBJ whole genome shotgun (WGS) entry which is preliminary data.</text>
</comment>
<dbReference type="InterPro" id="IPR036223">
    <property type="entry name" value="CAP_C_sf"/>
</dbReference>
<comment type="subcellular location">
    <subcellularLocation>
        <location evidence="1">Cell membrane</location>
        <topology evidence="1">Lipid-anchor</topology>
        <orientation evidence="1">Cytoplasmic side</orientation>
    </subcellularLocation>
</comment>
<dbReference type="AlphaFoldDB" id="A0AAD9P847"/>
<gene>
    <name evidence="15" type="ORF">NP493_94g02029</name>
</gene>
<dbReference type="FunFam" id="2.160.20.70:FF:000004">
    <property type="entry name" value="Protein XRP2"/>
    <property type="match status" value="1"/>
</dbReference>
<dbReference type="PROSITE" id="PS51329">
    <property type="entry name" value="C_CAP_COFACTOR_C"/>
    <property type="match status" value="1"/>
</dbReference>
<dbReference type="SMART" id="SM00673">
    <property type="entry name" value="CARP"/>
    <property type="match status" value="2"/>
</dbReference>
<accession>A0AAD9P847</accession>
<evidence type="ECO:0000256" key="1">
    <source>
        <dbReference type="ARBA" id="ARBA00004342"/>
    </source>
</evidence>
<dbReference type="GO" id="GO:0005096">
    <property type="term" value="F:GTPase activator activity"/>
    <property type="evidence" value="ECO:0007669"/>
    <property type="project" value="UniProtKB-UniRule"/>
</dbReference>
<comment type="similarity">
    <text evidence="2 12">Belongs to the TBCC family.</text>
</comment>
<organism evidence="15 16">
    <name type="scientific">Ridgeia piscesae</name>
    <name type="common">Tubeworm</name>
    <dbReference type="NCBI Taxonomy" id="27915"/>
    <lineage>
        <taxon>Eukaryota</taxon>
        <taxon>Metazoa</taxon>
        <taxon>Spiralia</taxon>
        <taxon>Lophotrochozoa</taxon>
        <taxon>Annelida</taxon>
        <taxon>Polychaeta</taxon>
        <taxon>Sedentaria</taxon>
        <taxon>Canalipalpata</taxon>
        <taxon>Sabellida</taxon>
        <taxon>Siboglinidae</taxon>
        <taxon>Ridgeia</taxon>
    </lineage>
</organism>
<dbReference type="Proteomes" id="UP001209878">
    <property type="component" value="Unassembled WGS sequence"/>
</dbReference>
<name>A0AAD9P847_RIDPI</name>
<dbReference type="PANTHER" id="PTHR15440:SF0">
    <property type="entry name" value="PROTEIN XRP2"/>
    <property type="match status" value="1"/>
</dbReference>